<sequence length="101" mass="11225">MGVAAWENQRRAVQVNGRWVSLSKSGRGDIHVILPRQIDGQLFGIHGEVECKTGQSSQSPKQRAHMRVVRNSGGVYIVARNRMEMRAAIERLGFVSRSPIG</sequence>
<dbReference type="Gene3D" id="3.40.1350.10">
    <property type="match status" value="1"/>
</dbReference>
<organism evidence="1 2">
    <name type="scientific">Aquisphaera giovannonii</name>
    <dbReference type="NCBI Taxonomy" id="406548"/>
    <lineage>
        <taxon>Bacteria</taxon>
        <taxon>Pseudomonadati</taxon>
        <taxon>Planctomycetota</taxon>
        <taxon>Planctomycetia</taxon>
        <taxon>Isosphaerales</taxon>
        <taxon>Isosphaeraceae</taxon>
        <taxon>Aquisphaera</taxon>
    </lineage>
</organism>
<evidence type="ECO:0000313" key="2">
    <source>
        <dbReference type="Proteomes" id="UP000324233"/>
    </source>
</evidence>
<dbReference type="GO" id="GO:0003676">
    <property type="term" value="F:nucleic acid binding"/>
    <property type="evidence" value="ECO:0007669"/>
    <property type="project" value="InterPro"/>
</dbReference>
<accession>A0A5B9W925</accession>
<keyword evidence="2" id="KW-1185">Reference proteome</keyword>
<name>A0A5B9W925_9BACT</name>
<dbReference type="Proteomes" id="UP000324233">
    <property type="component" value="Chromosome"/>
</dbReference>
<dbReference type="KEGG" id="agv:OJF2_51150"/>
<protein>
    <recommendedName>
        <fullName evidence="3">VRR-NUC domain protein</fullName>
    </recommendedName>
</protein>
<evidence type="ECO:0000313" key="1">
    <source>
        <dbReference type="EMBL" id="QEH36531.1"/>
    </source>
</evidence>
<dbReference type="InterPro" id="IPR011856">
    <property type="entry name" value="tRNA_endonuc-like_dom_sf"/>
</dbReference>
<proteinExistence type="predicted"/>
<reference evidence="1 2" key="1">
    <citation type="submission" date="2019-08" db="EMBL/GenBank/DDBJ databases">
        <title>Deep-cultivation of Planctomycetes and their phenomic and genomic characterization uncovers novel biology.</title>
        <authorList>
            <person name="Wiegand S."/>
            <person name="Jogler M."/>
            <person name="Boedeker C."/>
            <person name="Pinto D."/>
            <person name="Vollmers J."/>
            <person name="Rivas-Marin E."/>
            <person name="Kohn T."/>
            <person name="Peeters S.H."/>
            <person name="Heuer A."/>
            <person name="Rast P."/>
            <person name="Oberbeckmann S."/>
            <person name="Bunk B."/>
            <person name="Jeske O."/>
            <person name="Meyerdierks A."/>
            <person name="Storesund J.E."/>
            <person name="Kallscheuer N."/>
            <person name="Luecker S."/>
            <person name="Lage O.M."/>
            <person name="Pohl T."/>
            <person name="Merkel B.J."/>
            <person name="Hornburger P."/>
            <person name="Mueller R.-W."/>
            <person name="Bruemmer F."/>
            <person name="Labrenz M."/>
            <person name="Spormann A.M."/>
            <person name="Op den Camp H."/>
            <person name="Overmann J."/>
            <person name="Amann R."/>
            <person name="Jetten M.S.M."/>
            <person name="Mascher T."/>
            <person name="Medema M.H."/>
            <person name="Devos D.P."/>
            <person name="Kaster A.-K."/>
            <person name="Ovreas L."/>
            <person name="Rohde M."/>
            <person name="Galperin M.Y."/>
            <person name="Jogler C."/>
        </authorList>
    </citation>
    <scope>NUCLEOTIDE SEQUENCE [LARGE SCALE GENOMIC DNA]</scope>
    <source>
        <strain evidence="1 2">OJF2</strain>
    </source>
</reference>
<dbReference type="EMBL" id="CP042997">
    <property type="protein sequence ID" value="QEH36531.1"/>
    <property type="molecule type" value="Genomic_DNA"/>
</dbReference>
<evidence type="ECO:0008006" key="3">
    <source>
        <dbReference type="Google" id="ProtNLM"/>
    </source>
</evidence>
<gene>
    <name evidence="1" type="ORF">OJF2_51150</name>
</gene>
<dbReference type="AlphaFoldDB" id="A0A5B9W925"/>